<organism evidence="1 2">
    <name type="scientific">Brachionus plicatilis</name>
    <name type="common">Marine rotifer</name>
    <name type="synonym">Brachionus muelleri</name>
    <dbReference type="NCBI Taxonomy" id="10195"/>
    <lineage>
        <taxon>Eukaryota</taxon>
        <taxon>Metazoa</taxon>
        <taxon>Spiralia</taxon>
        <taxon>Gnathifera</taxon>
        <taxon>Rotifera</taxon>
        <taxon>Eurotatoria</taxon>
        <taxon>Monogononta</taxon>
        <taxon>Pseudotrocha</taxon>
        <taxon>Ploima</taxon>
        <taxon>Brachionidae</taxon>
        <taxon>Brachionus</taxon>
    </lineage>
</organism>
<name>A0A3M7T2D2_BRAPC</name>
<comment type="caution">
    <text evidence="1">The sequence shown here is derived from an EMBL/GenBank/DDBJ whole genome shotgun (WGS) entry which is preliminary data.</text>
</comment>
<reference evidence="1 2" key="1">
    <citation type="journal article" date="2018" name="Sci. Rep.">
        <title>Genomic signatures of local adaptation to the degree of environmental predictability in rotifers.</title>
        <authorList>
            <person name="Franch-Gras L."/>
            <person name="Hahn C."/>
            <person name="Garcia-Roger E.M."/>
            <person name="Carmona M.J."/>
            <person name="Serra M."/>
            <person name="Gomez A."/>
        </authorList>
    </citation>
    <scope>NUCLEOTIDE SEQUENCE [LARGE SCALE GENOMIC DNA]</scope>
    <source>
        <strain evidence="1">HYR1</strain>
    </source>
</reference>
<accession>A0A3M7T2D2</accession>
<evidence type="ECO:0000313" key="2">
    <source>
        <dbReference type="Proteomes" id="UP000276133"/>
    </source>
</evidence>
<dbReference type="EMBL" id="REGN01000429">
    <property type="protein sequence ID" value="RNA41988.1"/>
    <property type="molecule type" value="Genomic_DNA"/>
</dbReference>
<dbReference type="Proteomes" id="UP000276133">
    <property type="component" value="Unassembled WGS sequence"/>
</dbReference>
<proteinExistence type="predicted"/>
<protein>
    <submittedName>
        <fullName evidence="1">Uncharacterized protein</fullName>
    </submittedName>
</protein>
<dbReference type="AlphaFoldDB" id="A0A3M7T2D2"/>
<keyword evidence="2" id="KW-1185">Reference proteome</keyword>
<evidence type="ECO:0000313" key="1">
    <source>
        <dbReference type="EMBL" id="RNA41988.1"/>
    </source>
</evidence>
<sequence length="111" mass="12775">MTFSTQFSTLSVRNAKQIFQKHADSDPSYENEQQKLSRQKEFNSWRGHGTYTYTLRMCAEALAGQLAQIFMKSLTESTLPVEWKTANVSSTEAVKICLSKFCKRRLYVSFS</sequence>
<gene>
    <name evidence="1" type="ORF">BpHYR1_050713</name>
</gene>